<reference evidence="1 2" key="1">
    <citation type="submission" date="2014-04" db="EMBL/GenBank/DDBJ databases">
        <title>Genome evolution of avian class.</title>
        <authorList>
            <person name="Zhang G."/>
            <person name="Li C."/>
        </authorList>
    </citation>
    <scope>NUCLEOTIDE SEQUENCE [LARGE SCALE GENOMIC DNA]</scope>
    <source>
        <strain evidence="1">BGI_N306</strain>
    </source>
</reference>
<dbReference type="EMBL" id="KK735739">
    <property type="protein sequence ID" value="KFR15581.1"/>
    <property type="molecule type" value="Genomic_DNA"/>
</dbReference>
<sequence>AAIDFLLLAQGHGCQEFEGMCCMNLSDHSQSIHQQLAVLWERTELITYNSSPFDSWLSS</sequence>
<name>A0A091XRI4_OPIHO</name>
<evidence type="ECO:0000313" key="1">
    <source>
        <dbReference type="EMBL" id="KFR15581.1"/>
    </source>
</evidence>
<keyword evidence="2" id="KW-1185">Reference proteome</keyword>
<organism evidence="1 2">
    <name type="scientific">Opisthocomus hoazin</name>
    <name type="common">Hoatzin</name>
    <name type="synonym">Phasianus hoazin</name>
    <dbReference type="NCBI Taxonomy" id="30419"/>
    <lineage>
        <taxon>Eukaryota</taxon>
        <taxon>Metazoa</taxon>
        <taxon>Chordata</taxon>
        <taxon>Craniata</taxon>
        <taxon>Vertebrata</taxon>
        <taxon>Euteleostomi</taxon>
        <taxon>Archelosauria</taxon>
        <taxon>Archosauria</taxon>
        <taxon>Dinosauria</taxon>
        <taxon>Saurischia</taxon>
        <taxon>Theropoda</taxon>
        <taxon>Coelurosauria</taxon>
        <taxon>Aves</taxon>
        <taxon>Neognathae</taxon>
        <taxon>Neoaves</taxon>
        <taxon>Opisthocomiformes</taxon>
        <taxon>Opisthocomidae</taxon>
        <taxon>Opisthocomus</taxon>
    </lineage>
</organism>
<feature type="non-terminal residue" evidence="1">
    <location>
        <position position="59"/>
    </location>
</feature>
<protein>
    <submittedName>
        <fullName evidence="1">Uncharacterized protein</fullName>
    </submittedName>
</protein>
<proteinExistence type="predicted"/>
<dbReference type="Proteomes" id="UP000053605">
    <property type="component" value="Unassembled WGS sequence"/>
</dbReference>
<dbReference type="AlphaFoldDB" id="A0A091XRI4"/>
<dbReference type="PhylomeDB" id="A0A091XRI4"/>
<dbReference type="Gene3D" id="1.10.287.210">
    <property type="match status" value="1"/>
</dbReference>
<dbReference type="SUPFAM" id="SSF58069">
    <property type="entry name" value="Virus ectodomain"/>
    <property type="match status" value="1"/>
</dbReference>
<feature type="non-terminal residue" evidence="1">
    <location>
        <position position="1"/>
    </location>
</feature>
<accession>A0A091XRI4</accession>
<gene>
    <name evidence="1" type="ORF">N306_03866</name>
</gene>
<evidence type="ECO:0000313" key="2">
    <source>
        <dbReference type="Proteomes" id="UP000053605"/>
    </source>
</evidence>